<dbReference type="EMBL" id="JAULSW010000008">
    <property type="protein sequence ID" value="KAK3371954.1"/>
    <property type="molecule type" value="Genomic_DNA"/>
</dbReference>
<dbReference type="Proteomes" id="UP001285441">
    <property type="component" value="Unassembled WGS sequence"/>
</dbReference>
<reference evidence="2" key="1">
    <citation type="journal article" date="2023" name="Mol. Phylogenet. Evol.">
        <title>Genome-scale phylogeny and comparative genomics of the fungal order Sordariales.</title>
        <authorList>
            <person name="Hensen N."/>
            <person name="Bonometti L."/>
            <person name="Westerberg I."/>
            <person name="Brannstrom I.O."/>
            <person name="Guillou S."/>
            <person name="Cros-Aarteil S."/>
            <person name="Calhoun S."/>
            <person name="Haridas S."/>
            <person name="Kuo A."/>
            <person name="Mondo S."/>
            <person name="Pangilinan J."/>
            <person name="Riley R."/>
            <person name="LaButti K."/>
            <person name="Andreopoulos B."/>
            <person name="Lipzen A."/>
            <person name="Chen C."/>
            <person name="Yan M."/>
            <person name="Daum C."/>
            <person name="Ng V."/>
            <person name="Clum A."/>
            <person name="Steindorff A."/>
            <person name="Ohm R.A."/>
            <person name="Martin F."/>
            <person name="Silar P."/>
            <person name="Natvig D.O."/>
            <person name="Lalanne C."/>
            <person name="Gautier V."/>
            <person name="Ament-Velasquez S.L."/>
            <person name="Kruys A."/>
            <person name="Hutchinson M.I."/>
            <person name="Powell A.J."/>
            <person name="Barry K."/>
            <person name="Miller A.N."/>
            <person name="Grigoriev I.V."/>
            <person name="Debuchy R."/>
            <person name="Gladieux P."/>
            <person name="Hiltunen Thoren M."/>
            <person name="Johannesson H."/>
        </authorList>
    </citation>
    <scope>NUCLEOTIDE SEQUENCE</scope>
    <source>
        <strain evidence="2">CBS 232.78</strain>
    </source>
</reference>
<dbReference type="AlphaFoldDB" id="A0AAE0N753"/>
<evidence type="ECO:0000256" key="1">
    <source>
        <dbReference type="SAM" id="MobiDB-lite"/>
    </source>
</evidence>
<protein>
    <submittedName>
        <fullName evidence="2">Uncharacterized protein</fullName>
    </submittedName>
</protein>
<feature type="region of interest" description="Disordered" evidence="1">
    <location>
        <begin position="38"/>
        <end position="73"/>
    </location>
</feature>
<organism evidence="2 3">
    <name type="scientific">Podospora didyma</name>
    <dbReference type="NCBI Taxonomy" id="330526"/>
    <lineage>
        <taxon>Eukaryota</taxon>
        <taxon>Fungi</taxon>
        <taxon>Dikarya</taxon>
        <taxon>Ascomycota</taxon>
        <taxon>Pezizomycotina</taxon>
        <taxon>Sordariomycetes</taxon>
        <taxon>Sordariomycetidae</taxon>
        <taxon>Sordariales</taxon>
        <taxon>Podosporaceae</taxon>
        <taxon>Podospora</taxon>
    </lineage>
</organism>
<gene>
    <name evidence="2" type="ORF">B0H63DRAFT_453338</name>
</gene>
<keyword evidence="3" id="KW-1185">Reference proteome</keyword>
<name>A0AAE0N753_9PEZI</name>
<comment type="caution">
    <text evidence="2">The sequence shown here is derived from an EMBL/GenBank/DDBJ whole genome shotgun (WGS) entry which is preliminary data.</text>
</comment>
<reference evidence="2" key="2">
    <citation type="submission" date="2023-06" db="EMBL/GenBank/DDBJ databases">
        <authorList>
            <consortium name="Lawrence Berkeley National Laboratory"/>
            <person name="Haridas S."/>
            <person name="Hensen N."/>
            <person name="Bonometti L."/>
            <person name="Westerberg I."/>
            <person name="Brannstrom I.O."/>
            <person name="Guillou S."/>
            <person name="Cros-Aarteil S."/>
            <person name="Calhoun S."/>
            <person name="Kuo A."/>
            <person name="Mondo S."/>
            <person name="Pangilinan J."/>
            <person name="Riley R."/>
            <person name="LaButti K."/>
            <person name="Andreopoulos B."/>
            <person name="Lipzen A."/>
            <person name="Chen C."/>
            <person name="Yanf M."/>
            <person name="Daum C."/>
            <person name="Ng V."/>
            <person name="Clum A."/>
            <person name="Steindorff A."/>
            <person name="Ohm R."/>
            <person name="Martin F."/>
            <person name="Silar P."/>
            <person name="Natvig D."/>
            <person name="Lalanne C."/>
            <person name="Gautier V."/>
            <person name="Ament-velasquez S.L."/>
            <person name="Kruys A."/>
            <person name="Hutchinson M.I."/>
            <person name="Powell A.J."/>
            <person name="Barry K."/>
            <person name="Miller A.N."/>
            <person name="Grigoriev I.V."/>
            <person name="Debuchy R."/>
            <person name="Gladieux P."/>
            <person name="Thoren M.H."/>
            <person name="Johannesson H."/>
        </authorList>
    </citation>
    <scope>NUCLEOTIDE SEQUENCE</scope>
    <source>
        <strain evidence="2">CBS 232.78</strain>
    </source>
</reference>
<accession>A0AAE0N753</accession>
<proteinExistence type="predicted"/>
<evidence type="ECO:0000313" key="2">
    <source>
        <dbReference type="EMBL" id="KAK3371954.1"/>
    </source>
</evidence>
<evidence type="ECO:0000313" key="3">
    <source>
        <dbReference type="Proteomes" id="UP001285441"/>
    </source>
</evidence>
<sequence length="306" mass="33962">MAMHSDIMDVNVHVDVDAGNKGKGTTSLVDLFRCLPRPRTPQTAASQSTGPSPVPVPGKGGIPSSSSSATDLRRKVLTGQYKAAVSKSSGPMEEKKTGKRFSSGAIKRAMAVWDILSKNGALIEFLPPSPTLYGDALRDFIPLFSTSEAQVKALEPALRSLLATLARYGLKTHWEDMPRVIALAPASNPRRLYLRNWRYFKPSESYHVNYGYDEHTDCKLVKSWIIEAELRDAQKRSLDPAPFTVAEQEHFLDMLQRQHGHQLAISFRDRMWDRPPGGQNYTSCADTGRTATIASEGMRITFLDKI</sequence>